<gene>
    <name evidence="2" type="ordered locus">AM1_6089</name>
</gene>
<reference evidence="2 3" key="1">
    <citation type="journal article" date="2008" name="Proc. Natl. Acad. Sci. U.S.A.">
        <title>Niche adaptation and genome expansion in the chlorophyll d-producing cyanobacterium Acaryochloris marina.</title>
        <authorList>
            <person name="Swingley W.D."/>
            <person name="Chen M."/>
            <person name="Cheung P.C."/>
            <person name="Conrad A.L."/>
            <person name="Dejesa L.C."/>
            <person name="Hao J."/>
            <person name="Honchak B.M."/>
            <person name="Karbach L.E."/>
            <person name="Kurdoglu A."/>
            <person name="Lahiri S."/>
            <person name="Mastrian S.D."/>
            <person name="Miyashita H."/>
            <person name="Page L."/>
            <person name="Ramakrishna P."/>
            <person name="Satoh S."/>
            <person name="Sattley W.M."/>
            <person name="Shimada Y."/>
            <person name="Taylor H.L."/>
            <person name="Tomo T."/>
            <person name="Tsuchiya T."/>
            <person name="Wang Z.T."/>
            <person name="Raymond J."/>
            <person name="Mimuro M."/>
            <person name="Blankenship R.E."/>
            <person name="Touchman J.W."/>
        </authorList>
    </citation>
    <scope>NUCLEOTIDE SEQUENCE [LARGE SCALE GENOMIC DNA]</scope>
    <source>
        <strain evidence="3">MBIC 11017</strain>
    </source>
</reference>
<accession>B0C3T4</accession>
<dbReference type="Proteomes" id="UP000000268">
    <property type="component" value="Chromosome"/>
</dbReference>
<dbReference type="eggNOG" id="ENOG5030VW1">
    <property type="taxonomic scope" value="Bacteria"/>
</dbReference>
<name>B0C3T4_ACAM1</name>
<protein>
    <recommendedName>
        <fullName evidence="4">Glyoxalase-like domain-containing protein</fullName>
    </recommendedName>
</protein>
<dbReference type="EMBL" id="CP000828">
    <property type="protein sequence ID" value="ABW31021.1"/>
    <property type="molecule type" value="Genomic_DNA"/>
</dbReference>
<keyword evidence="3" id="KW-1185">Reference proteome</keyword>
<evidence type="ECO:0008006" key="4">
    <source>
        <dbReference type="Google" id="ProtNLM"/>
    </source>
</evidence>
<dbReference type="HOGENOM" id="CLU_100146_0_0_3"/>
<evidence type="ECO:0000313" key="2">
    <source>
        <dbReference type="EMBL" id="ABW31021.1"/>
    </source>
</evidence>
<dbReference type="KEGG" id="amr:AM1_6089"/>
<feature type="region of interest" description="Disordered" evidence="1">
    <location>
        <begin position="1"/>
        <end position="23"/>
    </location>
</feature>
<sequence>MADRLLEQGFREGSRNTHPGQGTANRRFFFANGMVEFLWVRDAHEANTGPGRNLHFSERATDPTASPFGIIFVPCKDNASPDMPFPGWHYQPDYFPLPTGFHVGANSENYLEPLCFYFPFHNPGVPLPQPERNSQRITEVVISTPSIDTDGVLALASRCDRLSIQSACEHLMEITLEHRALGHTQDFRPAMPLILHW</sequence>
<dbReference type="STRING" id="329726.AM1_6089"/>
<dbReference type="AlphaFoldDB" id="B0C3T4"/>
<feature type="compositionally biased region" description="Basic and acidic residues" evidence="1">
    <location>
        <begin position="1"/>
        <end position="15"/>
    </location>
</feature>
<organism evidence="2 3">
    <name type="scientific">Acaryochloris marina (strain MBIC 11017)</name>
    <dbReference type="NCBI Taxonomy" id="329726"/>
    <lineage>
        <taxon>Bacteria</taxon>
        <taxon>Bacillati</taxon>
        <taxon>Cyanobacteriota</taxon>
        <taxon>Cyanophyceae</taxon>
        <taxon>Acaryochloridales</taxon>
        <taxon>Acaryochloridaceae</taxon>
        <taxon>Acaryochloris</taxon>
    </lineage>
</organism>
<evidence type="ECO:0000256" key="1">
    <source>
        <dbReference type="SAM" id="MobiDB-lite"/>
    </source>
</evidence>
<evidence type="ECO:0000313" key="3">
    <source>
        <dbReference type="Proteomes" id="UP000000268"/>
    </source>
</evidence>
<proteinExistence type="predicted"/>